<reference evidence="1 2" key="2">
    <citation type="submission" date="2008-04" db="EMBL/GenBank/DDBJ databases">
        <authorList>
            <person name="Fulton L."/>
            <person name="Clifton S."/>
            <person name="Fulton B."/>
            <person name="Xu J."/>
            <person name="Minx P."/>
            <person name="Pepin K.H."/>
            <person name="Johnson M."/>
            <person name="Thiruvilangam P."/>
            <person name="Bhonagiri V."/>
            <person name="Nash W.E."/>
            <person name="Mardis E.R."/>
            <person name="Wilson R.K."/>
        </authorList>
    </citation>
    <scope>NUCLEOTIDE SEQUENCE [LARGE SCALE GENOMIC DNA]</scope>
    <source>
        <strain evidence="1 2">DSM 17136</strain>
    </source>
</reference>
<dbReference type="AlphaFoldDB" id="B3JGN0"/>
<name>B3JGN0_9BACT</name>
<reference evidence="1 2" key="1">
    <citation type="submission" date="2008-04" db="EMBL/GenBank/DDBJ databases">
        <title>Draft genome sequence of Bacteroides coprocola (DSM 17136).</title>
        <authorList>
            <person name="Sudarsanam P."/>
            <person name="Ley R."/>
            <person name="Guruge J."/>
            <person name="Turnbaugh P.J."/>
            <person name="Mahowald M."/>
            <person name="Liep D."/>
            <person name="Gordon J."/>
        </authorList>
    </citation>
    <scope>NUCLEOTIDE SEQUENCE [LARGE SCALE GENOMIC DNA]</scope>
    <source>
        <strain evidence="1 2">DSM 17136</strain>
    </source>
</reference>
<protein>
    <submittedName>
        <fullName evidence="1">Uncharacterized protein</fullName>
    </submittedName>
</protein>
<accession>B3JGN0</accession>
<dbReference type="Proteomes" id="UP000003146">
    <property type="component" value="Unassembled WGS sequence"/>
</dbReference>
<evidence type="ECO:0000313" key="1">
    <source>
        <dbReference type="EMBL" id="EDV01931.1"/>
    </source>
</evidence>
<comment type="caution">
    <text evidence="1">The sequence shown here is derived from an EMBL/GenBank/DDBJ whole genome shotgun (WGS) entry which is preliminary data.</text>
</comment>
<sequence>MQKYCHSCRNKTSASFIDFIMIFWETLHQFSKKDDDVFLSA</sequence>
<dbReference type="HOGENOM" id="CLU_3265524_0_0_10"/>
<proteinExistence type="predicted"/>
<dbReference type="STRING" id="470145.BACCOP_01033"/>
<organism evidence="1 2">
    <name type="scientific">Phocaeicola coprocola DSM 17136</name>
    <dbReference type="NCBI Taxonomy" id="470145"/>
    <lineage>
        <taxon>Bacteria</taxon>
        <taxon>Pseudomonadati</taxon>
        <taxon>Bacteroidota</taxon>
        <taxon>Bacteroidia</taxon>
        <taxon>Bacteroidales</taxon>
        <taxon>Bacteroidaceae</taxon>
        <taxon>Phocaeicola</taxon>
    </lineage>
</organism>
<evidence type="ECO:0000313" key="2">
    <source>
        <dbReference type="Proteomes" id="UP000003146"/>
    </source>
</evidence>
<gene>
    <name evidence="1" type="ORF">BACCOP_01033</name>
</gene>
<dbReference type="EMBL" id="ABIY02000067">
    <property type="protein sequence ID" value="EDV01931.1"/>
    <property type="molecule type" value="Genomic_DNA"/>
</dbReference>